<organism evidence="1 2">
    <name type="scientific">Diphasiastrum complanatum</name>
    <name type="common">Issler's clubmoss</name>
    <name type="synonym">Lycopodium complanatum</name>
    <dbReference type="NCBI Taxonomy" id="34168"/>
    <lineage>
        <taxon>Eukaryota</taxon>
        <taxon>Viridiplantae</taxon>
        <taxon>Streptophyta</taxon>
        <taxon>Embryophyta</taxon>
        <taxon>Tracheophyta</taxon>
        <taxon>Lycopodiopsida</taxon>
        <taxon>Lycopodiales</taxon>
        <taxon>Lycopodiaceae</taxon>
        <taxon>Lycopodioideae</taxon>
        <taxon>Diphasiastrum</taxon>
    </lineage>
</organism>
<name>A0ACC2A833_DIPCM</name>
<gene>
    <name evidence="1" type="ORF">O6H91_23G008800</name>
</gene>
<comment type="caution">
    <text evidence="1">The sequence shown here is derived from an EMBL/GenBank/DDBJ whole genome shotgun (WGS) entry which is preliminary data.</text>
</comment>
<evidence type="ECO:0000313" key="2">
    <source>
        <dbReference type="Proteomes" id="UP001162992"/>
    </source>
</evidence>
<protein>
    <submittedName>
        <fullName evidence="1">Uncharacterized protein</fullName>
    </submittedName>
</protein>
<accession>A0ACC2A833</accession>
<sequence>MSPKGWKRSKEAANGPDKAESSGEEPKRAKKGGMVRRAFCAAVNVENLWKEAFPVGTEWDQYDHVYEIDWDFSNLEDAFEEGGILHGKRVYMFGCTEPQLVHFKDTSKVVHIPAVVAVTSPFPPSDKVGIKSVQMEGEMIVPMKEMKMGWVPYIPEDARNSVERYKCNIFTLKCTQRRAALKQLKQERIKKYEYCLPYLYQPLKEEEQQPDTVVPVMYPLDDEKPPVVTEFDWAFDDVEEFTDNLIQDEALPAEEKQKFKDYIKDAVAAERKKQREVREARRKAIKEMSEATKVGLENMRFFKFYPVQNPETPDLASLNLKASFINRYYGKAHEVF</sequence>
<keyword evidence="2" id="KW-1185">Reference proteome</keyword>
<dbReference type="EMBL" id="CM055114">
    <property type="protein sequence ID" value="KAJ7513652.1"/>
    <property type="molecule type" value="Genomic_DNA"/>
</dbReference>
<evidence type="ECO:0000313" key="1">
    <source>
        <dbReference type="EMBL" id="KAJ7513652.1"/>
    </source>
</evidence>
<dbReference type="Proteomes" id="UP001162992">
    <property type="component" value="Chromosome 23"/>
</dbReference>
<reference evidence="2" key="1">
    <citation type="journal article" date="2024" name="Proc. Natl. Acad. Sci. U.S.A.">
        <title>Extraordinary preservation of gene collinearity over three hundred million years revealed in homosporous lycophytes.</title>
        <authorList>
            <person name="Li C."/>
            <person name="Wickell D."/>
            <person name="Kuo L.Y."/>
            <person name="Chen X."/>
            <person name="Nie B."/>
            <person name="Liao X."/>
            <person name="Peng D."/>
            <person name="Ji J."/>
            <person name="Jenkins J."/>
            <person name="Williams M."/>
            <person name="Shu S."/>
            <person name="Plott C."/>
            <person name="Barry K."/>
            <person name="Rajasekar S."/>
            <person name="Grimwood J."/>
            <person name="Han X."/>
            <person name="Sun S."/>
            <person name="Hou Z."/>
            <person name="He W."/>
            <person name="Dai G."/>
            <person name="Sun C."/>
            <person name="Schmutz J."/>
            <person name="Leebens-Mack J.H."/>
            <person name="Li F.W."/>
            <person name="Wang L."/>
        </authorList>
    </citation>
    <scope>NUCLEOTIDE SEQUENCE [LARGE SCALE GENOMIC DNA]</scope>
    <source>
        <strain evidence="2">cv. PW_Plant_1</strain>
    </source>
</reference>
<proteinExistence type="predicted"/>